<proteinExistence type="predicted"/>
<dbReference type="AlphaFoldDB" id="A0A1Y6C736"/>
<name>A0A1Y6C736_9BACT</name>
<gene>
    <name evidence="2" type="ORF">SAMN06296036_11215</name>
</gene>
<sequence length="299" mass="34262">MFLKKIIIKTMAVCLIVLTPVTKAFSEEQIAAPGDELVNLPEPAWLQTMKLIDYELLGVTGFVTYLGVKSWDWGSSRFKFNDEGWFSADTGSGGQDKLGHFYSSYIMAEFLYTQARKARPQGMERNDYPGLYAWLIMLYVEVFDGVSKDHGFSYEDLIMNSSGIGLAMLRDRYPKLAETMDFRIEYSPKRFVETKHPITDYMNQRYMVVLKPAGFDSLADTPLKYFEFSAGYFARGFKNDDPEIRETFVGVGLNLNELLFKPATRHFSYAHHGNDFFNYVQVPETYLRYGTSRKESGGS</sequence>
<dbReference type="EMBL" id="FWZT01000012">
    <property type="protein sequence ID" value="SMF39529.1"/>
    <property type="molecule type" value="Genomic_DNA"/>
</dbReference>
<dbReference type="InterPro" id="IPR018736">
    <property type="entry name" value="DUF2279_periplasmic_lipo"/>
</dbReference>
<evidence type="ECO:0000313" key="3">
    <source>
        <dbReference type="Proteomes" id="UP000192907"/>
    </source>
</evidence>
<keyword evidence="1" id="KW-0732">Signal</keyword>
<dbReference type="OrthoDB" id="8903620at2"/>
<dbReference type="Pfam" id="PF10043">
    <property type="entry name" value="DUF2279"/>
    <property type="match status" value="1"/>
</dbReference>
<dbReference type="STRING" id="1513793.SAMN06296036_11215"/>
<protein>
    <submittedName>
        <fullName evidence="2">Predicted lipoprotein</fullName>
    </submittedName>
</protein>
<accession>A0A1Y6C736</accession>
<evidence type="ECO:0000256" key="1">
    <source>
        <dbReference type="SAM" id="SignalP"/>
    </source>
</evidence>
<dbReference type="RefSeq" id="WP_132320314.1">
    <property type="nucleotide sequence ID" value="NZ_FWZT01000012.1"/>
</dbReference>
<evidence type="ECO:0000313" key="2">
    <source>
        <dbReference type="EMBL" id="SMF39529.1"/>
    </source>
</evidence>
<keyword evidence="2" id="KW-0449">Lipoprotein</keyword>
<feature type="chain" id="PRO_5013051534" evidence="1">
    <location>
        <begin position="25"/>
        <end position="299"/>
    </location>
</feature>
<organism evidence="2 3">
    <name type="scientific">Pseudobacteriovorax antillogorgiicola</name>
    <dbReference type="NCBI Taxonomy" id="1513793"/>
    <lineage>
        <taxon>Bacteria</taxon>
        <taxon>Pseudomonadati</taxon>
        <taxon>Bdellovibrionota</taxon>
        <taxon>Oligoflexia</taxon>
        <taxon>Oligoflexales</taxon>
        <taxon>Pseudobacteriovoracaceae</taxon>
        <taxon>Pseudobacteriovorax</taxon>
    </lineage>
</organism>
<feature type="signal peptide" evidence="1">
    <location>
        <begin position="1"/>
        <end position="24"/>
    </location>
</feature>
<reference evidence="3" key="1">
    <citation type="submission" date="2017-04" db="EMBL/GenBank/DDBJ databases">
        <authorList>
            <person name="Varghese N."/>
            <person name="Submissions S."/>
        </authorList>
    </citation>
    <scope>NUCLEOTIDE SEQUENCE [LARGE SCALE GENOMIC DNA]</scope>
    <source>
        <strain evidence="3">RKEM611</strain>
    </source>
</reference>
<keyword evidence="3" id="KW-1185">Reference proteome</keyword>
<dbReference type="Proteomes" id="UP000192907">
    <property type="component" value="Unassembled WGS sequence"/>
</dbReference>